<evidence type="ECO:0000313" key="2">
    <source>
        <dbReference type="EMBL" id="KAK9278593.1"/>
    </source>
</evidence>
<dbReference type="EMBL" id="JBBPBK010000009">
    <property type="protein sequence ID" value="KAK9278593.1"/>
    <property type="molecule type" value="Genomic_DNA"/>
</dbReference>
<proteinExistence type="predicted"/>
<evidence type="ECO:0000313" key="3">
    <source>
        <dbReference type="Proteomes" id="UP001415857"/>
    </source>
</evidence>
<keyword evidence="3" id="KW-1185">Reference proteome</keyword>
<organism evidence="2 3">
    <name type="scientific">Liquidambar formosana</name>
    <name type="common">Formosan gum</name>
    <dbReference type="NCBI Taxonomy" id="63359"/>
    <lineage>
        <taxon>Eukaryota</taxon>
        <taxon>Viridiplantae</taxon>
        <taxon>Streptophyta</taxon>
        <taxon>Embryophyta</taxon>
        <taxon>Tracheophyta</taxon>
        <taxon>Spermatophyta</taxon>
        <taxon>Magnoliopsida</taxon>
        <taxon>eudicotyledons</taxon>
        <taxon>Gunneridae</taxon>
        <taxon>Pentapetalae</taxon>
        <taxon>Saxifragales</taxon>
        <taxon>Altingiaceae</taxon>
        <taxon>Liquidambar</taxon>
    </lineage>
</organism>
<keyword evidence="1" id="KW-0175">Coiled coil</keyword>
<reference evidence="2 3" key="1">
    <citation type="journal article" date="2024" name="Plant J.">
        <title>Genome sequences and population genomics reveal climatic adaptation and genomic divergence between two closely related sweetgum species.</title>
        <authorList>
            <person name="Xu W.Q."/>
            <person name="Ren C.Q."/>
            <person name="Zhang X.Y."/>
            <person name="Comes H.P."/>
            <person name="Liu X.H."/>
            <person name="Li Y.G."/>
            <person name="Kettle C.J."/>
            <person name="Jalonen R."/>
            <person name="Gaisberger H."/>
            <person name="Ma Y.Z."/>
            <person name="Qiu Y.X."/>
        </authorList>
    </citation>
    <scope>NUCLEOTIDE SEQUENCE [LARGE SCALE GENOMIC DNA]</scope>
    <source>
        <strain evidence="2">Hangzhou</strain>
    </source>
</reference>
<sequence>MLGVGSVKGIEACAPTDSQFGNQDSSSSELCAGDGAHSLGENQKFLRDIESEDVRIIVEKLEQLLVEQQKELDELKRKHELATIRSFEGISFRNPSQNF</sequence>
<accession>A0AAP0RJZ1</accession>
<comment type="caution">
    <text evidence="2">The sequence shown here is derived from an EMBL/GenBank/DDBJ whole genome shotgun (WGS) entry which is preliminary data.</text>
</comment>
<evidence type="ECO:0000256" key="1">
    <source>
        <dbReference type="SAM" id="Coils"/>
    </source>
</evidence>
<dbReference type="Proteomes" id="UP001415857">
    <property type="component" value="Unassembled WGS sequence"/>
</dbReference>
<dbReference type="AlphaFoldDB" id="A0AAP0RJZ1"/>
<name>A0AAP0RJZ1_LIQFO</name>
<protein>
    <submittedName>
        <fullName evidence="2">Uncharacterized protein</fullName>
    </submittedName>
</protein>
<gene>
    <name evidence="2" type="ORF">L1049_028165</name>
</gene>
<feature type="coiled-coil region" evidence="1">
    <location>
        <begin position="51"/>
        <end position="85"/>
    </location>
</feature>